<dbReference type="PANTHER" id="PTHR43133">
    <property type="entry name" value="RNA POLYMERASE ECF-TYPE SIGMA FACTO"/>
    <property type="match status" value="1"/>
</dbReference>
<dbReference type="Proteomes" id="UP001432180">
    <property type="component" value="Chromosome"/>
</dbReference>
<dbReference type="Pfam" id="PF08281">
    <property type="entry name" value="Sigma70_r4_2"/>
    <property type="match status" value="1"/>
</dbReference>
<evidence type="ECO:0000313" key="8">
    <source>
        <dbReference type="EMBL" id="WPL17469.1"/>
    </source>
</evidence>
<feature type="domain" description="RNA polymerase sigma factor 70 region 4 type 2" evidence="7">
    <location>
        <begin position="133"/>
        <end position="185"/>
    </location>
</feature>
<feature type="domain" description="RNA polymerase sigma-70 region 2" evidence="6">
    <location>
        <begin position="39"/>
        <end position="107"/>
    </location>
</feature>
<keyword evidence="2" id="KW-0805">Transcription regulation</keyword>
<keyword evidence="3" id="KW-0731">Sigma factor</keyword>
<evidence type="ECO:0000256" key="1">
    <source>
        <dbReference type="ARBA" id="ARBA00010641"/>
    </source>
</evidence>
<dbReference type="PANTHER" id="PTHR43133:SF58">
    <property type="entry name" value="ECF RNA POLYMERASE SIGMA FACTOR SIGD"/>
    <property type="match status" value="1"/>
</dbReference>
<accession>A0ABZ0SAC1</accession>
<reference evidence="8 9" key="1">
    <citation type="journal article" date="2023" name="Microorganisms">
        <title>Thiorhodovibrio frisius and Trv. litoralis spp. nov., Two Novel Members from a Clade of Fastidious Purple Sulfur Bacteria That Exhibit Unique Red-Shifted Light-Harvesting Capabilities.</title>
        <authorList>
            <person name="Methner A."/>
            <person name="Kuzyk S.B."/>
            <person name="Petersen J."/>
            <person name="Bauer S."/>
            <person name="Brinkmann H."/>
            <person name="Sichau K."/>
            <person name="Wanner G."/>
            <person name="Wolf J."/>
            <person name="Neumann-Schaal M."/>
            <person name="Henke P."/>
            <person name="Tank M."/>
            <person name="Sproer C."/>
            <person name="Bunk B."/>
            <person name="Overmann J."/>
        </authorList>
    </citation>
    <scope>NUCLEOTIDE SEQUENCE [LARGE SCALE GENOMIC DNA]</scope>
    <source>
        <strain evidence="8 9">DSM 6702</strain>
    </source>
</reference>
<dbReference type="SUPFAM" id="SSF88946">
    <property type="entry name" value="Sigma2 domain of RNA polymerase sigma factors"/>
    <property type="match status" value="1"/>
</dbReference>
<dbReference type="InterPro" id="IPR013249">
    <property type="entry name" value="RNA_pol_sigma70_r4_t2"/>
</dbReference>
<dbReference type="NCBIfam" id="TIGR02937">
    <property type="entry name" value="sigma70-ECF"/>
    <property type="match status" value="1"/>
</dbReference>
<dbReference type="InterPro" id="IPR013325">
    <property type="entry name" value="RNA_pol_sigma_r2"/>
</dbReference>
<evidence type="ECO:0000256" key="4">
    <source>
        <dbReference type="ARBA" id="ARBA00023125"/>
    </source>
</evidence>
<proteinExistence type="inferred from homology"/>
<dbReference type="InterPro" id="IPR039425">
    <property type="entry name" value="RNA_pol_sigma-70-like"/>
</dbReference>
<keyword evidence="4" id="KW-0238">DNA-binding</keyword>
<sequence length="193" mass="21883">MPKHPADSPANALDAFEAALRPLWDRGQAGDEAAYRQALEQIAKRLRGWFRRCLQGLPDEVEDLLQETLLAIHLQRGTYDPKVPVSRWMLAIARHKLIDLWRRRGRRDARHLGLDDLPEGTLTTVEEEFPVQRDLATLLGRLPQAQREAITLTKLEGLTLDEASLRSGISVAALKVRVHRGLKRLSNLVRKTP</sequence>
<evidence type="ECO:0000313" key="9">
    <source>
        <dbReference type="Proteomes" id="UP001432180"/>
    </source>
</evidence>
<dbReference type="InterPro" id="IPR013324">
    <property type="entry name" value="RNA_pol_sigma_r3/r4-like"/>
</dbReference>
<evidence type="ECO:0000259" key="7">
    <source>
        <dbReference type="Pfam" id="PF08281"/>
    </source>
</evidence>
<dbReference type="Gene3D" id="1.10.1740.10">
    <property type="match status" value="1"/>
</dbReference>
<dbReference type="InterPro" id="IPR036388">
    <property type="entry name" value="WH-like_DNA-bd_sf"/>
</dbReference>
<comment type="similarity">
    <text evidence="1">Belongs to the sigma-70 factor family. ECF subfamily.</text>
</comment>
<dbReference type="InterPro" id="IPR007627">
    <property type="entry name" value="RNA_pol_sigma70_r2"/>
</dbReference>
<evidence type="ECO:0000256" key="2">
    <source>
        <dbReference type="ARBA" id="ARBA00023015"/>
    </source>
</evidence>
<dbReference type="CDD" id="cd06171">
    <property type="entry name" value="Sigma70_r4"/>
    <property type="match status" value="1"/>
</dbReference>
<dbReference type="Pfam" id="PF04542">
    <property type="entry name" value="Sigma70_r2"/>
    <property type="match status" value="1"/>
</dbReference>
<organism evidence="8 9">
    <name type="scientific">Thiorhodovibrio winogradskyi</name>
    <dbReference type="NCBI Taxonomy" id="77007"/>
    <lineage>
        <taxon>Bacteria</taxon>
        <taxon>Pseudomonadati</taxon>
        <taxon>Pseudomonadota</taxon>
        <taxon>Gammaproteobacteria</taxon>
        <taxon>Chromatiales</taxon>
        <taxon>Chromatiaceae</taxon>
        <taxon>Thiorhodovibrio</taxon>
    </lineage>
</organism>
<dbReference type="EMBL" id="CP121472">
    <property type="protein sequence ID" value="WPL17469.1"/>
    <property type="molecule type" value="Genomic_DNA"/>
</dbReference>
<keyword evidence="5" id="KW-0804">Transcription</keyword>
<name>A0ABZ0SAC1_9GAMM</name>
<protein>
    <submittedName>
        <fullName evidence="8">RNA polymerase sigma factor CarQ</fullName>
    </submittedName>
</protein>
<dbReference type="SUPFAM" id="SSF88659">
    <property type="entry name" value="Sigma3 and sigma4 domains of RNA polymerase sigma factors"/>
    <property type="match status" value="1"/>
</dbReference>
<dbReference type="Gene3D" id="1.10.10.10">
    <property type="entry name" value="Winged helix-like DNA-binding domain superfamily/Winged helix DNA-binding domain"/>
    <property type="match status" value="1"/>
</dbReference>
<dbReference type="RefSeq" id="WP_328987982.1">
    <property type="nucleotide sequence ID" value="NZ_CP121472.1"/>
</dbReference>
<evidence type="ECO:0000259" key="6">
    <source>
        <dbReference type="Pfam" id="PF04542"/>
    </source>
</evidence>
<gene>
    <name evidence="8" type="primary">carQ_1</name>
    <name evidence="8" type="ORF">Thiowin_02488</name>
</gene>
<keyword evidence="9" id="KW-1185">Reference proteome</keyword>
<evidence type="ECO:0000256" key="5">
    <source>
        <dbReference type="ARBA" id="ARBA00023163"/>
    </source>
</evidence>
<dbReference type="InterPro" id="IPR014284">
    <property type="entry name" value="RNA_pol_sigma-70_dom"/>
</dbReference>
<evidence type="ECO:0000256" key="3">
    <source>
        <dbReference type="ARBA" id="ARBA00023082"/>
    </source>
</evidence>